<name>A0A1I3XF33_9PROT</name>
<gene>
    <name evidence="1" type="ORF">SAMN05216302_1001255</name>
</gene>
<keyword evidence="2" id="KW-1185">Reference proteome</keyword>
<sequence>MQSISSINLQLINRIKVAIKFQLKTHRSTRTSSIHQCLPAPRIDLKLLLDHKSPAPAPRVSKPCTYNDHLSHQSLRSYPDFSLSQSSCVPNQFCHGVIVIFHTSNDNTAYVRLSNRLLKNYLPNRSGVKNKLKIRLQQFYHLFLSCTARLKNVFQWPVNTEITKRRS</sequence>
<protein>
    <submittedName>
        <fullName evidence="1">Uncharacterized protein</fullName>
    </submittedName>
</protein>
<dbReference type="Proteomes" id="UP000199533">
    <property type="component" value="Unassembled WGS sequence"/>
</dbReference>
<dbReference type="STRING" id="52441.SAMN05216302_1001255"/>
<evidence type="ECO:0000313" key="2">
    <source>
        <dbReference type="Proteomes" id="UP000199533"/>
    </source>
</evidence>
<dbReference type="EMBL" id="FOSP01000001">
    <property type="protein sequence ID" value="SFK17969.1"/>
    <property type="molecule type" value="Genomic_DNA"/>
</dbReference>
<proteinExistence type="predicted"/>
<dbReference type="AlphaFoldDB" id="A0A1I3XF33"/>
<evidence type="ECO:0000313" key="1">
    <source>
        <dbReference type="EMBL" id="SFK17969.1"/>
    </source>
</evidence>
<reference evidence="2" key="1">
    <citation type="submission" date="2016-10" db="EMBL/GenBank/DDBJ databases">
        <authorList>
            <person name="Varghese N."/>
            <person name="Submissions S."/>
        </authorList>
    </citation>
    <scope>NUCLEOTIDE SEQUENCE [LARGE SCALE GENOMIC DNA]</scope>
    <source>
        <strain evidence="2">Nm69</strain>
    </source>
</reference>
<organism evidence="1 2">
    <name type="scientific">Nitrosomonas aestuarii</name>
    <dbReference type="NCBI Taxonomy" id="52441"/>
    <lineage>
        <taxon>Bacteria</taxon>
        <taxon>Pseudomonadati</taxon>
        <taxon>Pseudomonadota</taxon>
        <taxon>Betaproteobacteria</taxon>
        <taxon>Nitrosomonadales</taxon>
        <taxon>Nitrosomonadaceae</taxon>
        <taxon>Nitrosomonas</taxon>
    </lineage>
</organism>
<accession>A0A1I3XF33</accession>